<evidence type="ECO:0000259" key="1">
    <source>
        <dbReference type="Pfam" id="PF07000"/>
    </source>
</evidence>
<evidence type="ECO:0000313" key="2">
    <source>
        <dbReference type="EnsemblMetazoa" id="CJA18826.1"/>
    </source>
</evidence>
<dbReference type="AlphaFoldDB" id="A0A8R1E4V5"/>
<reference evidence="2" key="2">
    <citation type="submission" date="2022-06" db="UniProtKB">
        <authorList>
            <consortium name="EnsemblMetazoa"/>
        </authorList>
    </citation>
    <scope>IDENTIFICATION</scope>
    <source>
        <strain evidence="2">DF5081</strain>
    </source>
</reference>
<dbReference type="EnsemblMetazoa" id="CJA18826.1">
    <property type="protein sequence ID" value="CJA18826.1"/>
    <property type="gene ID" value="WBGene00138030"/>
</dbReference>
<dbReference type="PANTHER" id="PTHR13379">
    <property type="entry name" value="UNCHARACTERIZED DUF1308"/>
    <property type="match status" value="1"/>
</dbReference>
<organism evidence="2 3">
    <name type="scientific">Caenorhabditis japonica</name>
    <dbReference type="NCBI Taxonomy" id="281687"/>
    <lineage>
        <taxon>Eukaryota</taxon>
        <taxon>Metazoa</taxon>
        <taxon>Ecdysozoa</taxon>
        <taxon>Nematoda</taxon>
        <taxon>Chromadorea</taxon>
        <taxon>Rhabditida</taxon>
        <taxon>Rhabditina</taxon>
        <taxon>Rhabditomorpha</taxon>
        <taxon>Rhabditoidea</taxon>
        <taxon>Rhabditidae</taxon>
        <taxon>Peloderinae</taxon>
        <taxon>Caenorhabditis</taxon>
    </lineage>
</organism>
<dbReference type="InterPro" id="IPR010733">
    <property type="entry name" value="DUF1308"/>
</dbReference>
<proteinExistence type="predicted"/>
<accession>A0A8R1E4V5</accession>
<protein>
    <submittedName>
        <fullName evidence="2">DUF1308 domain-containing protein</fullName>
    </submittedName>
</protein>
<feature type="domain" description="DUF1308" evidence="1">
    <location>
        <begin position="153"/>
        <end position="295"/>
    </location>
</feature>
<keyword evidence="3" id="KW-1185">Reference proteome</keyword>
<dbReference type="Pfam" id="PF07000">
    <property type="entry name" value="DUF1308"/>
    <property type="match status" value="1"/>
</dbReference>
<dbReference type="Proteomes" id="UP000005237">
    <property type="component" value="Unassembled WGS sequence"/>
</dbReference>
<dbReference type="PANTHER" id="PTHR13379:SF0">
    <property type="entry name" value="UPF0415 PROTEIN C7ORF25"/>
    <property type="match status" value="1"/>
</dbReference>
<evidence type="ECO:0000313" key="3">
    <source>
        <dbReference type="Proteomes" id="UP000005237"/>
    </source>
</evidence>
<sequence>MGSDSILIPAHSPSFSSKYPHKIQIKLVNRPAKTVLIEYRDGRRNGDVIAQLKQHYHVSRRFNNPKIRVIFKNGILTEMADKLSRHGIEVIGTKVDKENEEFRGKWNEAMMEKLMEENDSEWEDGEDGREEEERDIMRLSEAKNHRNGTNPSLNLDISAVMLLVTNLCEPGGADYEFEEPMLNCHVADERVEKAKGPLLEKLRGCQLIMSEAAFQRVSEIISTVGGPTEQKRFSEFLPQIERIPDQASNEVGRVAKIRDIKGVSEVTKRVFSCGEYTGTTTVTANRKFLGLSQRKNSHPRGADCGWLYYSESNGYLF</sequence>
<name>A0A8R1E4V5_CAEJA</name>
<reference evidence="3" key="1">
    <citation type="submission" date="2010-08" db="EMBL/GenBank/DDBJ databases">
        <authorList>
            <consortium name="Caenorhabditis japonica Sequencing Consortium"/>
            <person name="Wilson R.K."/>
        </authorList>
    </citation>
    <scope>NUCLEOTIDE SEQUENCE [LARGE SCALE GENOMIC DNA]</scope>
    <source>
        <strain evidence="3">DF5081</strain>
    </source>
</reference>